<evidence type="ECO:0000256" key="7">
    <source>
        <dbReference type="RuleBase" id="RU003879"/>
    </source>
</evidence>
<evidence type="ECO:0000256" key="1">
    <source>
        <dbReference type="ARBA" id="ARBA00004162"/>
    </source>
</evidence>
<evidence type="ECO:0000256" key="8">
    <source>
        <dbReference type="SAM" id="Phobius"/>
    </source>
</evidence>
<keyword evidence="7" id="KW-0653">Protein transport</keyword>
<dbReference type="EMBL" id="JAHHHV010000002">
    <property type="protein sequence ID" value="MBW4463913.1"/>
    <property type="molecule type" value="Genomic_DNA"/>
</dbReference>
<evidence type="ECO:0000256" key="3">
    <source>
        <dbReference type="ARBA" id="ARBA00022475"/>
    </source>
</evidence>
<dbReference type="GO" id="GO:0005886">
    <property type="term" value="C:plasma membrane"/>
    <property type="evidence" value="ECO:0007669"/>
    <property type="project" value="UniProtKB-SubCell"/>
</dbReference>
<comment type="similarity">
    <text evidence="2 7">Belongs to the ExbD/TolR family.</text>
</comment>
<keyword evidence="3" id="KW-1003">Cell membrane</keyword>
<evidence type="ECO:0000256" key="5">
    <source>
        <dbReference type="ARBA" id="ARBA00022989"/>
    </source>
</evidence>
<dbReference type="PANTHER" id="PTHR30558:SF3">
    <property type="entry name" value="BIOPOLYMER TRANSPORT PROTEIN EXBD-RELATED"/>
    <property type="match status" value="1"/>
</dbReference>
<gene>
    <name evidence="9" type="ORF">KME07_00525</name>
</gene>
<reference evidence="9" key="1">
    <citation type="submission" date="2021-05" db="EMBL/GenBank/DDBJ databases">
        <authorList>
            <person name="Pietrasiak N."/>
            <person name="Ward R."/>
            <person name="Stajich J.E."/>
            <person name="Kurbessoian T."/>
        </authorList>
    </citation>
    <scope>NUCLEOTIDE SEQUENCE</scope>
    <source>
        <strain evidence="9">GSE-TBD4-15B</strain>
    </source>
</reference>
<evidence type="ECO:0000313" key="9">
    <source>
        <dbReference type="EMBL" id="MBW4463913.1"/>
    </source>
</evidence>
<accession>A0A951P6K0</accession>
<sequence>MNFKRSSRRSKIPDVNLVPMLDVLMVVLTFFIIVSMTLTLQQGVEIDLPSDDASPSPEAEPPKVAIIKLDSQGQAQFDDKPAETSALTAQVKAFLAENPKGNVVLQPSEQLPYDQVVTLLGDLKQAGGERVSLAIE</sequence>
<dbReference type="AlphaFoldDB" id="A0A951P6K0"/>
<keyword evidence="4 7" id="KW-0812">Transmembrane</keyword>
<dbReference type="PANTHER" id="PTHR30558">
    <property type="entry name" value="EXBD MEMBRANE COMPONENT OF PMF-DRIVEN MACROMOLECULE IMPORT SYSTEM"/>
    <property type="match status" value="1"/>
</dbReference>
<comment type="subcellular location">
    <subcellularLocation>
        <location evidence="1">Cell membrane</location>
        <topology evidence="1">Single-pass membrane protein</topology>
    </subcellularLocation>
    <subcellularLocation>
        <location evidence="7">Cell membrane</location>
        <topology evidence="7">Single-pass type II membrane protein</topology>
    </subcellularLocation>
</comment>
<dbReference type="Proteomes" id="UP000707356">
    <property type="component" value="Unassembled WGS sequence"/>
</dbReference>
<proteinExistence type="inferred from homology"/>
<evidence type="ECO:0000256" key="4">
    <source>
        <dbReference type="ARBA" id="ARBA00022692"/>
    </source>
</evidence>
<evidence type="ECO:0000256" key="2">
    <source>
        <dbReference type="ARBA" id="ARBA00005811"/>
    </source>
</evidence>
<keyword evidence="5 8" id="KW-1133">Transmembrane helix</keyword>
<dbReference type="Gene3D" id="3.30.420.270">
    <property type="match status" value="1"/>
</dbReference>
<dbReference type="InterPro" id="IPR003400">
    <property type="entry name" value="ExbD"/>
</dbReference>
<protein>
    <submittedName>
        <fullName evidence="9">Biopolymer transporter ExbD</fullName>
    </submittedName>
</protein>
<comment type="caution">
    <text evidence="9">The sequence shown here is derived from an EMBL/GenBank/DDBJ whole genome shotgun (WGS) entry which is preliminary data.</text>
</comment>
<evidence type="ECO:0000313" key="10">
    <source>
        <dbReference type="Proteomes" id="UP000707356"/>
    </source>
</evidence>
<evidence type="ECO:0000256" key="6">
    <source>
        <dbReference type="ARBA" id="ARBA00023136"/>
    </source>
</evidence>
<keyword evidence="7" id="KW-0813">Transport</keyword>
<dbReference type="GO" id="GO:0022857">
    <property type="term" value="F:transmembrane transporter activity"/>
    <property type="evidence" value="ECO:0007669"/>
    <property type="project" value="InterPro"/>
</dbReference>
<dbReference type="Pfam" id="PF02472">
    <property type="entry name" value="ExbD"/>
    <property type="match status" value="1"/>
</dbReference>
<feature type="transmembrane region" description="Helical" evidence="8">
    <location>
        <begin position="21"/>
        <end position="40"/>
    </location>
</feature>
<organism evidence="9 10">
    <name type="scientific">Pegethrix bostrychoides GSE-TBD4-15B</name>
    <dbReference type="NCBI Taxonomy" id="2839662"/>
    <lineage>
        <taxon>Bacteria</taxon>
        <taxon>Bacillati</taxon>
        <taxon>Cyanobacteriota</taxon>
        <taxon>Cyanophyceae</taxon>
        <taxon>Oculatellales</taxon>
        <taxon>Oculatellaceae</taxon>
        <taxon>Pegethrix</taxon>
    </lineage>
</organism>
<keyword evidence="6 8" id="KW-0472">Membrane</keyword>
<dbReference type="GO" id="GO:0015031">
    <property type="term" value="P:protein transport"/>
    <property type="evidence" value="ECO:0007669"/>
    <property type="project" value="UniProtKB-KW"/>
</dbReference>
<reference evidence="9" key="2">
    <citation type="journal article" date="2022" name="Microbiol. Resour. Announc.">
        <title>Metagenome Sequencing to Explore Phylogenomics of Terrestrial Cyanobacteria.</title>
        <authorList>
            <person name="Ward R.D."/>
            <person name="Stajich J.E."/>
            <person name="Johansen J.R."/>
            <person name="Huntemann M."/>
            <person name="Clum A."/>
            <person name="Foster B."/>
            <person name="Foster B."/>
            <person name="Roux S."/>
            <person name="Palaniappan K."/>
            <person name="Varghese N."/>
            <person name="Mukherjee S."/>
            <person name="Reddy T.B.K."/>
            <person name="Daum C."/>
            <person name="Copeland A."/>
            <person name="Chen I.A."/>
            <person name="Ivanova N.N."/>
            <person name="Kyrpides N.C."/>
            <person name="Shapiro N."/>
            <person name="Eloe-Fadrosh E.A."/>
            <person name="Pietrasiak N."/>
        </authorList>
    </citation>
    <scope>NUCLEOTIDE SEQUENCE</scope>
    <source>
        <strain evidence="9">GSE-TBD4-15B</strain>
    </source>
</reference>
<name>A0A951P6K0_9CYAN</name>